<dbReference type="EMBL" id="CP000230">
    <property type="protein sequence ID" value="ABC20846.1"/>
    <property type="molecule type" value="Genomic_DNA"/>
</dbReference>
<dbReference type="Gene3D" id="1.20.120.10">
    <property type="entry name" value="Cytochrome c/b562"/>
    <property type="match status" value="1"/>
</dbReference>
<evidence type="ECO:0000256" key="5">
    <source>
        <dbReference type="ARBA" id="ARBA00023004"/>
    </source>
</evidence>
<dbReference type="GO" id="GO:0022900">
    <property type="term" value="P:electron transport chain"/>
    <property type="evidence" value="ECO:0007669"/>
    <property type="project" value="InterPro"/>
</dbReference>
<dbReference type="PIRSF" id="PIRSF000027">
    <property type="entry name" value="Cytc_c_prime"/>
    <property type="match status" value="1"/>
</dbReference>
<evidence type="ECO:0000256" key="7">
    <source>
        <dbReference type="PIRSR" id="PIRSR000027-2"/>
    </source>
</evidence>
<evidence type="ECO:0000256" key="3">
    <source>
        <dbReference type="ARBA" id="ARBA00022723"/>
    </source>
</evidence>
<dbReference type="KEGG" id="rru:Rru_A0041"/>
<organism evidence="9 10">
    <name type="scientific">Rhodospirillum rubrum (strain ATCC 11170 / ATH 1.1.1 / DSM 467 / LMG 4362 / NCIMB 8255 / S1)</name>
    <dbReference type="NCBI Taxonomy" id="269796"/>
    <lineage>
        <taxon>Bacteria</taxon>
        <taxon>Pseudomonadati</taxon>
        <taxon>Pseudomonadota</taxon>
        <taxon>Alphaproteobacteria</taxon>
        <taxon>Rhodospirillales</taxon>
        <taxon>Rhodospirillaceae</taxon>
        <taxon>Rhodospirillum</taxon>
    </lineage>
</organism>
<dbReference type="InterPro" id="IPR002321">
    <property type="entry name" value="Cyt_c_II"/>
</dbReference>
<dbReference type="AlphaFoldDB" id="Q2RYE9"/>
<proteinExistence type="predicted"/>
<feature type="signal peptide" evidence="8">
    <location>
        <begin position="1"/>
        <end position="26"/>
    </location>
</feature>
<keyword evidence="4" id="KW-0249">Electron transport</keyword>
<keyword evidence="10" id="KW-1185">Reference proteome</keyword>
<sequence>MAFSLRFAPPLGLALVLAASAGLAWATGADVIQARREGMKTMKSDVRILSEMIEGQGVVDPQTAARSARSLGEAARAIPGLFPEGSARPPSTARLAVWADWAQFTDLARQLSDAAEDLERAAVNGSFEDASDAFVRVTRSCRNCHRAFKED</sequence>
<evidence type="ECO:0000313" key="9">
    <source>
        <dbReference type="EMBL" id="ABC20846.1"/>
    </source>
</evidence>
<dbReference type="InterPro" id="IPR012127">
    <property type="entry name" value="Cyt_c_prime"/>
</dbReference>
<evidence type="ECO:0000256" key="6">
    <source>
        <dbReference type="PIRSR" id="PIRSR000027-1"/>
    </source>
</evidence>
<evidence type="ECO:0000256" key="4">
    <source>
        <dbReference type="ARBA" id="ARBA00022982"/>
    </source>
</evidence>
<dbReference type="eggNOG" id="COG3909">
    <property type="taxonomic scope" value="Bacteria"/>
</dbReference>
<dbReference type="HOGENOM" id="CLU_106713_3_0_5"/>
<dbReference type="PROSITE" id="PS51009">
    <property type="entry name" value="CYTCII"/>
    <property type="match status" value="1"/>
</dbReference>
<keyword evidence="3 6" id="KW-0479">Metal-binding</keyword>
<evidence type="ECO:0000256" key="8">
    <source>
        <dbReference type="SAM" id="SignalP"/>
    </source>
</evidence>
<dbReference type="Proteomes" id="UP000001929">
    <property type="component" value="Chromosome"/>
</dbReference>
<evidence type="ECO:0000256" key="2">
    <source>
        <dbReference type="ARBA" id="ARBA00022617"/>
    </source>
</evidence>
<dbReference type="STRING" id="269796.Rru_A0041"/>
<dbReference type="Pfam" id="PF01322">
    <property type="entry name" value="Cytochrom_C_2"/>
    <property type="match status" value="1"/>
</dbReference>
<comment type="PTM">
    <text evidence="7">Binds 1 heme group per subunit.</text>
</comment>
<dbReference type="EnsemblBacteria" id="ABC20846">
    <property type="protein sequence ID" value="ABC20846"/>
    <property type="gene ID" value="Rru_A0041"/>
</dbReference>
<reference evidence="9 10" key="1">
    <citation type="journal article" date="2011" name="Stand. Genomic Sci.">
        <title>Complete genome sequence of Rhodospirillum rubrum type strain (S1).</title>
        <authorList>
            <person name="Munk A.C."/>
            <person name="Copeland A."/>
            <person name="Lucas S."/>
            <person name="Lapidus A."/>
            <person name="Del Rio T.G."/>
            <person name="Barry K."/>
            <person name="Detter J.C."/>
            <person name="Hammon N."/>
            <person name="Israni S."/>
            <person name="Pitluck S."/>
            <person name="Brettin T."/>
            <person name="Bruce D."/>
            <person name="Han C."/>
            <person name="Tapia R."/>
            <person name="Gilna P."/>
            <person name="Schmutz J."/>
            <person name="Larimer F."/>
            <person name="Land M."/>
            <person name="Kyrpides N.C."/>
            <person name="Mavromatis K."/>
            <person name="Richardson P."/>
            <person name="Rohde M."/>
            <person name="Goker M."/>
            <person name="Klenk H.P."/>
            <person name="Zhang Y."/>
            <person name="Roberts G.P."/>
            <person name="Reslewic S."/>
            <person name="Schwartz D.C."/>
        </authorList>
    </citation>
    <scope>NUCLEOTIDE SEQUENCE [LARGE SCALE GENOMIC DNA]</scope>
    <source>
        <strain evidence="10">ATCC 11170 / ATH 1.1.1 / DSM 467 / LMG 4362 / NCIMB 8255 / S1</strain>
    </source>
</reference>
<keyword evidence="5 6" id="KW-0408">Iron</keyword>
<keyword evidence="8" id="KW-0732">Signal</keyword>
<dbReference type="GO" id="GO:0042597">
    <property type="term" value="C:periplasmic space"/>
    <property type="evidence" value="ECO:0007669"/>
    <property type="project" value="InterPro"/>
</dbReference>
<dbReference type="PATRIC" id="fig|269796.9.peg.90"/>
<feature type="binding site" description="covalent" evidence="7">
    <location>
        <position position="141"/>
    </location>
    <ligand>
        <name>heme c</name>
        <dbReference type="ChEBI" id="CHEBI:61717"/>
    </ligand>
</feature>
<accession>Q2RYE9</accession>
<evidence type="ECO:0000313" key="10">
    <source>
        <dbReference type="Proteomes" id="UP000001929"/>
    </source>
</evidence>
<dbReference type="RefSeq" id="WP_011387802.1">
    <property type="nucleotide sequence ID" value="NC_007643.1"/>
</dbReference>
<keyword evidence="2 7" id="KW-0349">Heme</keyword>
<feature type="binding site" description="covalent" evidence="7">
    <location>
        <position position="144"/>
    </location>
    <ligand>
        <name>heme c</name>
        <dbReference type="ChEBI" id="CHEBI:61717"/>
    </ligand>
</feature>
<evidence type="ECO:0000256" key="1">
    <source>
        <dbReference type="ARBA" id="ARBA00022448"/>
    </source>
</evidence>
<keyword evidence="1" id="KW-0813">Transport</keyword>
<name>Q2RYE9_RHORT</name>
<dbReference type="GO" id="GO:0005506">
    <property type="term" value="F:iron ion binding"/>
    <property type="evidence" value="ECO:0007669"/>
    <property type="project" value="InterPro"/>
</dbReference>
<dbReference type="GO" id="GO:0020037">
    <property type="term" value="F:heme binding"/>
    <property type="evidence" value="ECO:0007669"/>
    <property type="project" value="InterPro"/>
</dbReference>
<dbReference type="GO" id="GO:0009055">
    <property type="term" value="F:electron transfer activity"/>
    <property type="evidence" value="ECO:0007669"/>
    <property type="project" value="InterPro"/>
</dbReference>
<feature type="chain" id="PRO_5004215125" evidence="8">
    <location>
        <begin position="27"/>
        <end position="151"/>
    </location>
</feature>
<dbReference type="PhylomeDB" id="Q2RYE9"/>
<protein>
    <submittedName>
        <fullName evidence="9">Cytochrome c, class II</fullName>
    </submittedName>
</protein>
<feature type="binding site" description="axial binding residue" evidence="6">
    <location>
        <position position="145"/>
    </location>
    <ligand>
        <name>heme c</name>
        <dbReference type="ChEBI" id="CHEBI:61717"/>
    </ligand>
    <ligandPart>
        <name>Fe</name>
        <dbReference type="ChEBI" id="CHEBI:18248"/>
    </ligandPart>
</feature>
<dbReference type="SUPFAM" id="SSF47175">
    <property type="entry name" value="Cytochromes"/>
    <property type="match status" value="1"/>
</dbReference>
<dbReference type="InterPro" id="IPR010980">
    <property type="entry name" value="Cyt_c/b562"/>
</dbReference>
<gene>
    <name evidence="9" type="ordered locus">Rru_A0041</name>
</gene>